<dbReference type="SUPFAM" id="SSF63829">
    <property type="entry name" value="Calcium-dependent phosphotriesterase"/>
    <property type="match status" value="1"/>
</dbReference>
<name>A0ABY9IS43_9ACTN</name>
<evidence type="ECO:0000256" key="2">
    <source>
        <dbReference type="SAM" id="SignalP"/>
    </source>
</evidence>
<keyword evidence="2" id="KW-0732">Signal</keyword>
<dbReference type="InterPro" id="IPR011042">
    <property type="entry name" value="6-blade_b-propeller_TolB-like"/>
</dbReference>
<dbReference type="PANTHER" id="PTHR31460:SF3">
    <property type="entry name" value="MESOCENTIN"/>
    <property type="match status" value="1"/>
</dbReference>
<reference evidence="4 5" key="1">
    <citation type="submission" date="2023-03" db="EMBL/GenBank/DDBJ databases">
        <title>Isolation and description of six Streptomyces strains from soil environments, able to metabolize different microbial glucans.</title>
        <authorList>
            <person name="Widen T."/>
            <person name="Larsbrink J."/>
        </authorList>
    </citation>
    <scope>NUCLEOTIDE SEQUENCE [LARGE SCALE GENOMIC DNA]</scope>
    <source>
        <strain evidence="4 5">Alt2</strain>
    </source>
</reference>
<organism evidence="4 5">
    <name type="scientific">Streptomyces poriferorum</name>
    <dbReference type="NCBI Taxonomy" id="2798799"/>
    <lineage>
        <taxon>Bacteria</taxon>
        <taxon>Bacillati</taxon>
        <taxon>Actinomycetota</taxon>
        <taxon>Actinomycetes</taxon>
        <taxon>Kitasatosporales</taxon>
        <taxon>Streptomycetaceae</taxon>
        <taxon>Streptomyces</taxon>
    </lineage>
</organism>
<dbReference type="PANTHER" id="PTHR31460">
    <property type="match status" value="1"/>
</dbReference>
<feature type="chain" id="PRO_5045859327" evidence="2">
    <location>
        <begin position="23"/>
        <end position="361"/>
    </location>
</feature>
<feature type="compositionally biased region" description="Low complexity" evidence="1">
    <location>
        <begin position="348"/>
        <end position="361"/>
    </location>
</feature>
<feature type="region of interest" description="Disordered" evidence="1">
    <location>
        <begin position="339"/>
        <end position="361"/>
    </location>
</feature>
<protein>
    <submittedName>
        <fullName evidence="4">SMP-30/gluconolactonase/LRE family protein</fullName>
    </submittedName>
</protein>
<keyword evidence="5" id="KW-1185">Reference proteome</keyword>
<evidence type="ECO:0000313" key="5">
    <source>
        <dbReference type="Proteomes" id="UP001235744"/>
    </source>
</evidence>
<evidence type="ECO:0000259" key="3">
    <source>
        <dbReference type="Pfam" id="PF08450"/>
    </source>
</evidence>
<dbReference type="Proteomes" id="UP001235744">
    <property type="component" value="Chromosome"/>
</dbReference>
<gene>
    <name evidence="4" type="ORF">P8A19_23560</name>
</gene>
<dbReference type="InterPro" id="IPR053224">
    <property type="entry name" value="Sensory_adhesion_molecule"/>
</dbReference>
<accession>A0ABY9IS43</accession>
<proteinExistence type="predicted"/>
<sequence>MLASAAVLTAIAPIALPAPALANSPAPVASAAGRHTGPDVIDTRAADVYPEGVAWDPTRRAFLVGSALKGTLSVIRLDGTVEELAPSIGMVSTLGVRVDTARNRILVAYSDFWIRQRLEVGDQPPTSGVAVFALDTGKLQRRIDVAQGLPRTFANDLTFDPQGNIYVTDSVSQTLQRIDLAGHVTPVVSDPRFAAQIVGLNGIVWHPDGYLLAVRYDDGRMFRIRPDAPAGRKVAEVDLAEPLVGTDGLGLRPDGSLVVVTNSIGAAVGAPGGVDAVKVVGSRDGWRSASVRSRVDPWPVGGPTTVAVTPYGDYVLSGEVGTVLVGETSDRIVLRRLPCSGPVRHGHSTSSNSTSSKGIIR</sequence>
<dbReference type="Pfam" id="PF08450">
    <property type="entry name" value="SGL"/>
    <property type="match status" value="1"/>
</dbReference>
<dbReference type="Gene3D" id="2.120.10.30">
    <property type="entry name" value="TolB, C-terminal domain"/>
    <property type="match status" value="1"/>
</dbReference>
<feature type="signal peptide" evidence="2">
    <location>
        <begin position="1"/>
        <end position="22"/>
    </location>
</feature>
<evidence type="ECO:0000313" key="4">
    <source>
        <dbReference type="EMBL" id="WLQ58222.1"/>
    </source>
</evidence>
<dbReference type="EMBL" id="CP120988">
    <property type="protein sequence ID" value="WLQ58222.1"/>
    <property type="molecule type" value="Genomic_DNA"/>
</dbReference>
<dbReference type="InterPro" id="IPR013658">
    <property type="entry name" value="SGL"/>
</dbReference>
<feature type="domain" description="SMP-30/Gluconolactonase/LRE-like region" evidence="3">
    <location>
        <begin position="50"/>
        <end position="269"/>
    </location>
</feature>
<dbReference type="RefSeq" id="WP_306070562.1">
    <property type="nucleotide sequence ID" value="NZ_CP120988.1"/>
</dbReference>
<evidence type="ECO:0000256" key="1">
    <source>
        <dbReference type="SAM" id="MobiDB-lite"/>
    </source>
</evidence>